<reference evidence="9" key="1">
    <citation type="submission" date="2015-10" db="EMBL/GenBank/DDBJ databases">
        <authorList>
            <person name="Luecker S."/>
            <person name="Luecker S."/>
        </authorList>
    </citation>
    <scope>NUCLEOTIDE SEQUENCE [LARGE SCALE GENOMIC DNA]</scope>
</reference>
<proteinExistence type="inferred from homology"/>
<feature type="transmembrane region" description="Helical" evidence="7">
    <location>
        <begin position="12"/>
        <end position="31"/>
    </location>
</feature>
<dbReference type="PANTHER" id="PTHR33508">
    <property type="entry name" value="UPF0056 MEMBRANE PROTEIN YHCE"/>
    <property type="match status" value="1"/>
</dbReference>
<feature type="transmembrane region" description="Helical" evidence="7">
    <location>
        <begin position="114"/>
        <end position="137"/>
    </location>
</feature>
<gene>
    <name evidence="8" type="ORF">COMA2_20064</name>
</gene>
<dbReference type="GO" id="GO:0005886">
    <property type="term" value="C:plasma membrane"/>
    <property type="evidence" value="ECO:0007669"/>
    <property type="project" value="UniProtKB-SubCell"/>
</dbReference>
<evidence type="ECO:0000256" key="2">
    <source>
        <dbReference type="ARBA" id="ARBA00009784"/>
    </source>
</evidence>
<dbReference type="Pfam" id="PF01914">
    <property type="entry name" value="MarC"/>
    <property type="match status" value="1"/>
</dbReference>
<evidence type="ECO:0000256" key="7">
    <source>
        <dbReference type="RuleBase" id="RU362048"/>
    </source>
</evidence>
<name>A0A0S4LBP0_9BACT</name>
<feature type="transmembrane region" description="Helical" evidence="7">
    <location>
        <begin position="143"/>
        <end position="166"/>
    </location>
</feature>
<evidence type="ECO:0000256" key="4">
    <source>
        <dbReference type="ARBA" id="ARBA00022692"/>
    </source>
</evidence>
<keyword evidence="4 7" id="KW-0812">Transmembrane</keyword>
<feature type="transmembrane region" description="Helical" evidence="7">
    <location>
        <begin position="178"/>
        <end position="199"/>
    </location>
</feature>
<dbReference type="InterPro" id="IPR002771">
    <property type="entry name" value="Multi_antbiot-R_MarC"/>
</dbReference>
<evidence type="ECO:0000313" key="9">
    <source>
        <dbReference type="Proteomes" id="UP000198736"/>
    </source>
</evidence>
<comment type="subcellular location">
    <subcellularLocation>
        <location evidence="1 7">Cell membrane</location>
        <topology evidence="1 7">Multi-pass membrane protein</topology>
    </subcellularLocation>
</comment>
<dbReference type="PANTHER" id="PTHR33508:SF1">
    <property type="entry name" value="UPF0056 MEMBRANE PROTEIN YHCE"/>
    <property type="match status" value="1"/>
</dbReference>
<dbReference type="OrthoDB" id="21094at2"/>
<dbReference type="AlphaFoldDB" id="A0A0S4LBP0"/>
<evidence type="ECO:0000256" key="1">
    <source>
        <dbReference type="ARBA" id="ARBA00004651"/>
    </source>
</evidence>
<feature type="transmembrane region" description="Helical" evidence="7">
    <location>
        <begin position="43"/>
        <end position="68"/>
    </location>
</feature>
<sequence length="213" mass="22732">MHDWGTYAHNATALFVIANPIGVTPLFISLTNRQTEDQRRHTARLTATTVVIVLITTMFLGEAILHLFGIRMASFRAGGGILILLMAIAMLQARPSPTRHTAEESKEAAVRDEVAVVPLGIPLVAGPGAISTVIIYADQATTWFDMTMLFLTVLCVAGSVWIALSLSDRIGVMLGTTGINIVTRLLGLLLAAVGVEFLADGLTELLPGLANQK</sequence>
<dbReference type="Proteomes" id="UP000198736">
    <property type="component" value="Unassembled WGS sequence"/>
</dbReference>
<evidence type="ECO:0000256" key="3">
    <source>
        <dbReference type="ARBA" id="ARBA00022475"/>
    </source>
</evidence>
<evidence type="ECO:0000313" key="8">
    <source>
        <dbReference type="EMBL" id="CUS35059.1"/>
    </source>
</evidence>
<keyword evidence="3" id="KW-1003">Cell membrane</keyword>
<comment type="similarity">
    <text evidence="2 7">Belongs to the UPF0056 (MarC) family.</text>
</comment>
<organism evidence="8 9">
    <name type="scientific">Candidatus Nitrospira nitrificans</name>
    <dbReference type="NCBI Taxonomy" id="1742973"/>
    <lineage>
        <taxon>Bacteria</taxon>
        <taxon>Pseudomonadati</taxon>
        <taxon>Nitrospirota</taxon>
        <taxon>Nitrospiria</taxon>
        <taxon>Nitrospirales</taxon>
        <taxon>Nitrospiraceae</taxon>
        <taxon>Nitrospira</taxon>
    </lineage>
</organism>
<dbReference type="RefSeq" id="WP_090896473.1">
    <property type="nucleotide sequence ID" value="NZ_CZPZ01000012.1"/>
</dbReference>
<dbReference type="EMBL" id="CZPZ01000012">
    <property type="protein sequence ID" value="CUS35059.1"/>
    <property type="molecule type" value="Genomic_DNA"/>
</dbReference>
<dbReference type="STRING" id="1742973.COMA2_20064"/>
<keyword evidence="6 7" id="KW-0472">Membrane</keyword>
<protein>
    <recommendedName>
        <fullName evidence="7">UPF0056 membrane protein</fullName>
    </recommendedName>
</protein>
<feature type="transmembrane region" description="Helical" evidence="7">
    <location>
        <begin position="74"/>
        <end position="93"/>
    </location>
</feature>
<keyword evidence="9" id="KW-1185">Reference proteome</keyword>
<keyword evidence="5 7" id="KW-1133">Transmembrane helix</keyword>
<accession>A0A0S4LBP0</accession>
<dbReference type="NCBIfam" id="TIGR00427">
    <property type="entry name" value="NAAT family transporter"/>
    <property type="match status" value="1"/>
</dbReference>
<evidence type="ECO:0000256" key="5">
    <source>
        <dbReference type="ARBA" id="ARBA00022989"/>
    </source>
</evidence>
<evidence type="ECO:0000256" key="6">
    <source>
        <dbReference type="ARBA" id="ARBA00023136"/>
    </source>
</evidence>